<dbReference type="PANTHER" id="PTHR37710">
    <property type="entry name" value="TRANSMEMBRANE PROTEIN"/>
    <property type="match status" value="1"/>
</dbReference>
<sequence>MVKTLFPLSAHVFDMIESFVHIPDALPGKFDRAVNLIIHRVPYLQWALNVLIWELNFLLSAFTDWGPNDATKEKEIMVDINCNEIVRTKGTSPEHNIPQDGPMETTKLVLNDDDQFASKSTSIHNSPVVDYEDEVSINKPFPSHTASVPIAKYENEVIFNSSLINKPFPSPPPPPPPASVPVH</sequence>
<dbReference type="AlphaFoldDB" id="A0A9Q0QWI9"/>
<reference evidence="1" key="1">
    <citation type="journal article" date="2023" name="Plant J.">
        <title>The genome of the king protea, Protea cynaroides.</title>
        <authorList>
            <person name="Chang J."/>
            <person name="Duong T.A."/>
            <person name="Schoeman C."/>
            <person name="Ma X."/>
            <person name="Roodt D."/>
            <person name="Barker N."/>
            <person name="Li Z."/>
            <person name="Van de Peer Y."/>
            <person name="Mizrachi E."/>
        </authorList>
    </citation>
    <scope>NUCLEOTIDE SEQUENCE</scope>
    <source>
        <tissue evidence="1">Young leaves</tissue>
    </source>
</reference>
<gene>
    <name evidence="1" type="ORF">NE237_007869</name>
</gene>
<proteinExistence type="predicted"/>
<dbReference type="PANTHER" id="PTHR37710:SF1">
    <property type="entry name" value="TRANSMEMBRANE PROTEIN"/>
    <property type="match status" value="1"/>
</dbReference>
<dbReference type="Proteomes" id="UP001141806">
    <property type="component" value="Unassembled WGS sequence"/>
</dbReference>
<name>A0A9Q0QWI9_9MAGN</name>
<evidence type="ECO:0000313" key="1">
    <source>
        <dbReference type="EMBL" id="KAJ4974695.1"/>
    </source>
</evidence>
<comment type="caution">
    <text evidence="1">The sequence shown here is derived from an EMBL/GenBank/DDBJ whole genome shotgun (WGS) entry which is preliminary data.</text>
</comment>
<protein>
    <submittedName>
        <fullName evidence="1">Uncharacterized protein</fullName>
    </submittedName>
</protein>
<dbReference type="EMBL" id="JAMYWD010000004">
    <property type="protein sequence ID" value="KAJ4974695.1"/>
    <property type="molecule type" value="Genomic_DNA"/>
</dbReference>
<keyword evidence="2" id="KW-1185">Reference proteome</keyword>
<organism evidence="1 2">
    <name type="scientific">Protea cynaroides</name>
    <dbReference type="NCBI Taxonomy" id="273540"/>
    <lineage>
        <taxon>Eukaryota</taxon>
        <taxon>Viridiplantae</taxon>
        <taxon>Streptophyta</taxon>
        <taxon>Embryophyta</taxon>
        <taxon>Tracheophyta</taxon>
        <taxon>Spermatophyta</taxon>
        <taxon>Magnoliopsida</taxon>
        <taxon>Proteales</taxon>
        <taxon>Proteaceae</taxon>
        <taxon>Protea</taxon>
    </lineage>
</organism>
<dbReference type="OrthoDB" id="1939616at2759"/>
<evidence type="ECO:0000313" key="2">
    <source>
        <dbReference type="Proteomes" id="UP001141806"/>
    </source>
</evidence>
<accession>A0A9Q0QWI9</accession>